<dbReference type="EMBL" id="VLXZ01000001">
    <property type="protein sequence ID" value="TSB48150.1"/>
    <property type="molecule type" value="Genomic_DNA"/>
</dbReference>
<organism evidence="3 4">
    <name type="scientific">Alkalicoccobacillus porphyridii</name>
    <dbReference type="NCBI Taxonomy" id="2597270"/>
    <lineage>
        <taxon>Bacteria</taxon>
        <taxon>Bacillati</taxon>
        <taxon>Bacillota</taxon>
        <taxon>Bacilli</taxon>
        <taxon>Bacillales</taxon>
        <taxon>Bacillaceae</taxon>
        <taxon>Alkalicoccobacillus</taxon>
    </lineage>
</organism>
<feature type="transmembrane region" description="Helical" evidence="1">
    <location>
        <begin position="191"/>
        <end position="210"/>
    </location>
</feature>
<keyword evidence="1" id="KW-0812">Transmembrane</keyword>
<comment type="caution">
    <text evidence="3">The sequence shown here is derived from an EMBL/GenBank/DDBJ whole genome shotgun (WGS) entry which is preliminary data.</text>
</comment>
<gene>
    <name evidence="3" type="ORF">FN960_00920</name>
</gene>
<dbReference type="Proteomes" id="UP000318521">
    <property type="component" value="Unassembled WGS sequence"/>
</dbReference>
<proteinExistence type="predicted"/>
<feature type="transmembrane region" description="Helical" evidence="1">
    <location>
        <begin position="127"/>
        <end position="149"/>
    </location>
</feature>
<dbReference type="OrthoDB" id="9789113at2"/>
<evidence type="ECO:0000313" key="3">
    <source>
        <dbReference type="EMBL" id="TSB48150.1"/>
    </source>
</evidence>
<feature type="transmembrane region" description="Helical" evidence="1">
    <location>
        <begin position="52"/>
        <end position="82"/>
    </location>
</feature>
<dbReference type="Pfam" id="PF01569">
    <property type="entry name" value="PAP2"/>
    <property type="match status" value="1"/>
</dbReference>
<name>A0A554A379_9BACI</name>
<keyword evidence="4" id="KW-1185">Reference proteome</keyword>
<sequence>MRESLMKNRSLLSLSIVLFSLFILLTFTYELPFFQAIDLYLMEGIPSLRLDWVTSIMFFLAWLGSVKVIAVLTLCLIVLLVWRERSLSPVVIPAVVMGGTAVLNNLSKQLINRARPDFLPLLDQPGFSFPSGHTMAAVSLCGVIIYLVYLHMKHSVARVVVIITFIGIPILMGVSRIYLGVHFFTDIVGGMLLSVSWLLFSVVIVNQFILKKV</sequence>
<dbReference type="PANTHER" id="PTHR14969">
    <property type="entry name" value="SPHINGOSINE-1-PHOSPHATE PHOSPHOHYDROLASE"/>
    <property type="match status" value="1"/>
</dbReference>
<reference evidence="3 4" key="1">
    <citation type="submission" date="2019-07" db="EMBL/GenBank/DDBJ databases">
        <authorList>
            <person name="Park Y.J."/>
            <person name="Jeong S.E."/>
            <person name="Jung H.S."/>
        </authorList>
    </citation>
    <scope>NUCLEOTIDE SEQUENCE [LARGE SCALE GENOMIC DNA]</scope>
    <source>
        <strain evidence="4">P16(2019)</strain>
    </source>
</reference>
<keyword evidence="1" id="KW-1133">Transmembrane helix</keyword>
<feature type="transmembrane region" description="Helical" evidence="1">
    <location>
        <begin position="89"/>
        <end position="107"/>
    </location>
</feature>
<dbReference type="InterPro" id="IPR036938">
    <property type="entry name" value="PAP2/HPO_sf"/>
</dbReference>
<dbReference type="SUPFAM" id="SSF48317">
    <property type="entry name" value="Acid phosphatase/Vanadium-dependent haloperoxidase"/>
    <property type="match status" value="1"/>
</dbReference>
<evidence type="ECO:0000313" key="4">
    <source>
        <dbReference type="Proteomes" id="UP000318521"/>
    </source>
</evidence>
<evidence type="ECO:0000256" key="1">
    <source>
        <dbReference type="SAM" id="Phobius"/>
    </source>
</evidence>
<evidence type="ECO:0000259" key="2">
    <source>
        <dbReference type="SMART" id="SM00014"/>
    </source>
</evidence>
<dbReference type="SMART" id="SM00014">
    <property type="entry name" value="acidPPc"/>
    <property type="match status" value="1"/>
</dbReference>
<dbReference type="Gene3D" id="1.20.144.10">
    <property type="entry name" value="Phosphatidic acid phosphatase type 2/haloperoxidase"/>
    <property type="match status" value="2"/>
</dbReference>
<protein>
    <submittedName>
        <fullName evidence="3">Phosphatase PAP2 family protein</fullName>
    </submittedName>
</protein>
<keyword evidence="1" id="KW-0472">Membrane</keyword>
<dbReference type="InterPro" id="IPR000326">
    <property type="entry name" value="PAP2/HPO"/>
</dbReference>
<feature type="transmembrane region" description="Helical" evidence="1">
    <location>
        <begin position="156"/>
        <end position="179"/>
    </location>
</feature>
<dbReference type="AlphaFoldDB" id="A0A554A379"/>
<accession>A0A554A379</accession>
<dbReference type="PANTHER" id="PTHR14969:SF13">
    <property type="entry name" value="AT30094P"/>
    <property type="match status" value="1"/>
</dbReference>
<feature type="domain" description="Phosphatidic acid phosphatase type 2/haloperoxidase" evidence="2">
    <location>
        <begin position="90"/>
        <end position="202"/>
    </location>
</feature>
<dbReference type="CDD" id="cd03392">
    <property type="entry name" value="PAP2_like_2"/>
    <property type="match status" value="1"/>
</dbReference>